<sequence>MARTLTAPEREHFLALPHVGVLSVAADDGRPPLTVPVWYAYTPGGNLNFFTGSQGRVARKTRLLQRSGALSFCVQQTEFPYKYVTVECTVLEEDWTPSAEEVTAITSRYLPPHLARAFAEAETAHPAGTFVLFTARPDRWLSFDFADDAPASAGD</sequence>
<dbReference type="GO" id="GO:0016627">
    <property type="term" value="F:oxidoreductase activity, acting on the CH-CH group of donors"/>
    <property type="evidence" value="ECO:0007669"/>
    <property type="project" value="TreeGrafter"/>
</dbReference>
<dbReference type="OrthoDB" id="5242787at2"/>
<gene>
    <name evidence="2" type="ORF">SAMN05421833_12777</name>
</gene>
<keyword evidence="3" id="KW-1185">Reference proteome</keyword>
<proteinExistence type="predicted"/>
<reference evidence="3" key="1">
    <citation type="submission" date="2017-01" db="EMBL/GenBank/DDBJ databases">
        <authorList>
            <person name="Varghese N."/>
            <person name="Submissions S."/>
        </authorList>
    </citation>
    <scope>NUCLEOTIDE SEQUENCE [LARGE SCALE GENOMIC DNA]</scope>
    <source>
        <strain evidence="3">ATCC 12950</strain>
    </source>
</reference>
<dbReference type="AlphaFoldDB" id="A0A1N7GBN6"/>
<accession>A0A1N7GBN6</accession>
<evidence type="ECO:0000313" key="2">
    <source>
        <dbReference type="EMBL" id="SIS09936.1"/>
    </source>
</evidence>
<dbReference type="SUPFAM" id="SSF50475">
    <property type="entry name" value="FMN-binding split barrel"/>
    <property type="match status" value="1"/>
</dbReference>
<dbReference type="Proteomes" id="UP000186096">
    <property type="component" value="Unassembled WGS sequence"/>
</dbReference>
<dbReference type="EMBL" id="FTNI01000027">
    <property type="protein sequence ID" value="SIS09936.1"/>
    <property type="molecule type" value="Genomic_DNA"/>
</dbReference>
<name>A0A1N7GBN6_9ACTN</name>
<dbReference type="PANTHER" id="PTHR35176:SF6">
    <property type="entry name" value="HEME OXYGENASE HI_0854-RELATED"/>
    <property type="match status" value="1"/>
</dbReference>
<dbReference type="PANTHER" id="PTHR35176">
    <property type="entry name" value="HEME OXYGENASE HI_0854-RELATED"/>
    <property type="match status" value="1"/>
</dbReference>
<dbReference type="GO" id="GO:0005829">
    <property type="term" value="C:cytosol"/>
    <property type="evidence" value="ECO:0007669"/>
    <property type="project" value="TreeGrafter"/>
</dbReference>
<dbReference type="STRING" id="58117.SAMN05421833_12777"/>
<dbReference type="GO" id="GO:0070967">
    <property type="term" value="F:coenzyme F420 binding"/>
    <property type="evidence" value="ECO:0007669"/>
    <property type="project" value="TreeGrafter"/>
</dbReference>
<dbReference type="InterPro" id="IPR052019">
    <property type="entry name" value="F420H2_bilvrd_red/Heme_oxyg"/>
</dbReference>
<evidence type="ECO:0000256" key="1">
    <source>
        <dbReference type="ARBA" id="ARBA00023002"/>
    </source>
</evidence>
<keyword evidence="1" id="KW-0560">Oxidoreductase</keyword>
<dbReference type="Gene3D" id="2.30.110.10">
    <property type="entry name" value="Electron Transport, Fmn-binding Protein, Chain A"/>
    <property type="match status" value="1"/>
</dbReference>
<evidence type="ECO:0000313" key="3">
    <source>
        <dbReference type="Proteomes" id="UP000186096"/>
    </source>
</evidence>
<dbReference type="InterPro" id="IPR012349">
    <property type="entry name" value="Split_barrel_FMN-bd"/>
</dbReference>
<dbReference type="RefSeq" id="WP_030509789.1">
    <property type="nucleotide sequence ID" value="NZ_FTNI01000027.1"/>
</dbReference>
<organism evidence="2 3">
    <name type="scientific">Microbispora rosea</name>
    <dbReference type="NCBI Taxonomy" id="58117"/>
    <lineage>
        <taxon>Bacteria</taxon>
        <taxon>Bacillati</taxon>
        <taxon>Actinomycetota</taxon>
        <taxon>Actinomycetes</taxon>
        <taxon>Streptosporangiales</taxon>
        <taxon>Streptosporangiaceae</taxon>
        <taxon>Microbispora</taxon>
    </lineage>
</organism>
<protein>
    <submittedName>
        <fullName evidence="2">Pyridoxamine 5'-phosphate oxidase</fullName>
    </submittedName>
</protein>